<organism evidence="9 10">
    <name type="scientific">Ceratosolen solmsi marchali</name>
    <dbReference type="NCBI Taxonomy" id="326594"/>
    <lineage>
        <taxon>Eukaryota</taxon>
        <taxon>Metazoa</taxon>
        <taxon>Ecdysozoa</taxon>
        <taxon>Arthropoda</taxon>
        <taxon>Hexapoda</taxon>
        <taxon>Insecta</taxon>
        <taxon>Pterygota</taxon>
        <taxon>Neoptera</taxon>
        <taxon>Endopterygota</taxon>
        <taxon>Hymenoptera</taxon>
        <taxon>Apocrita</taxon>
        <taxon>Proctotrupomorpha</taxon>
        <taxon>Chalcidoidea</taxon>
        <taxon>Agaonidae</taxon>
        <taxon>Agaoninae</taxon>
        <taxon>Ceratosolen</taxon>
    </lineage>
</organism>
<keyword evidence="5" id="KW-0325">Glycoprotein</keyword>
<dbReference type="Gene3D" id="2.140.10.30">
    <property type="entry name" value="Dipeptidylpeptidase IV, N-terminal domain"/>
    <property type="match status" value="1"/>
</dbReference>
<evidence type="ECO:0000256" key="3">
    <source>
        <dbReference type="ARBA" id="ARBA00022525"/>
    </source>
</evidence>
<dbReference type="GO" id="GO:0008239">
    <property type="term" value="F:dipeptidyl-peptidase activity"/>
    <property type="evidence" value="ECO:0007669"/>
    <property type="project" value="TreeGrafter"/>
</dbReference>
<feature type="domain" description="Peptidase S9 prolyl oligopeptidase catalytic" evidence="7">
    <location>
        <begin position="547"/>
        <end position="750"/>
    </location>
</feature>
<dbReference type="GeneID" id="105365222"/>
<gene>
    <name evidence="10" type="primary">LOC105365222</name>
</gene>
<evidence type="ECO:0000313" key="9">
    <source>
        <dbReference type="Proteomes" id="UP000695007"/>
    </source>
</evidence>
<dbReference type="GO" id="GO:0005886">
    <property type="term" value="C:plasma membrane"/>
    <property type="evidence" value="ECO:0007669"/>
    <property type="project" value="TreeGrafter"/>
</dbReference>
<feature type="domain" description="Dipeptidylpeptidase IV N-terminal" evidence="8">
    <location>
        <begin position="87"/>
        <end position="464"/>
    </location>
</feature>
<dbReference type="Proteomes" id="UP000695007">
    <property type="component" value="Unplaced"/>
</dbReference>
<reference evidence="10" key="1">
    <citation type="submission" date="2025-08" db="UniProtKB">
        <authorList>
            <consortium name="RefSeq"/>
        </authorList>
    </citation>
    <scope>IDENTIFICATION</scope>
</reference>
<dbReference type="AlphaFoldDB" id="A0AAJ7DZ15"/>
<keyword evidence="3" id="KW-0964">Secreted</keyword>
<dbReference type="Gene3D" id="3.40.50.1820">
    <property type="entry name" value="alpha/beta hydrolase"/>
    <property type="match status" value="1"/>
</dbReference>
<sequence>MISTYVLTINELEFKNNVDVKKAFTLDDIISNAYSSDTFNGTWISETEIFYRVDELLLKFDVTIQKSDIVMRNRLFEESDNLEFFLSSDNNYLLIRNTSQNIYRHSSLSQYSICNIKTESIVAVADGQLLSTAIWAPKGSALVYVLNNDIYYHQLIGEAVETRRLTFDGKHQEIYNGVPDWVYEEEVLASDTAMWISPTGEYLVFATFNDTQVLESIILRYGKPGDLSDQYPVEEKFRYPKVGTPNPEVTLNLIDLTDHGSPLISLKIPVDIVGPEAILFAVRWFDPKTFVATWTNRVQNLSQIVSYSVNGDWQPLFSEEEPNGWLLSTDEAPIHHNGYVLIRQPKPIVNTNLGSFIHVIRYRLLNGVLDHETDLTPGATWVHALHGVNDVKRVVYYTASPVGKSSEKHLYAVSLETPEDSISEPNCLSCQLKTPEGNQCSYVSSVLFSTDFSHYVLTCSGPDPAIIKVYDLDGTELYTWTANSELRHMLDKRILPEQRDLHINSHGFEAKVRLFLPEDFNSSAQYPMLVNVYAGPGSQRINDGFSVGFESYMTTNRHVVYALIDGRGSVSKGTAILFAVYRNLGSAEIEDQITVTRKLQEKYPWIDKNRTAIWGWSYGGYSTAMVLTKDYDNVFKCGISVAPVTNWIYYDSIYTERFMGLPTVKDNLKNYETSSVLSRVKKLADKKYMLVHGTGDDNVHFQQSMAMAKELTEADILFDQVSYADEPHSLYRVTKHLYHTMDNFWTECFDY</sequence>
<dbReference type="InterPro" id="IPR001375">
    <property type="entry name" value="Peptidase_S9_cat"/>
</dbReference>
<dbReference type="PANTHER" id="PTHR11731">
    <property type="entry name" value="PROTEASE FAMILY S9B,C DIPEPTIDYL-PEPTIDASE IV-RELATED"/>
    <property type="match status" value="1"/>
</dbReference>
<comment type="similarity">
    <text evidence="2">Belongs to the peptidase S9B family. DPPIV subfamily.</text>
</comment>
<dbReference type="GO" id="GO:0006508">
    <property type="term" value="P:proteolysis"/>
    <property type="evidence" value="ECO:0007669"/>
    <property type="project" value="InterPro"/>
</dbReference>
<dbReference type="InterPro" id="IPR029058">
    <property type="entry name" value="AB_hydrolase_fold"/>
</dbReference>
<dbReference type="Pfam" id="PF00930">
    <property type="entry name" value="DPPIV_N"/>
    <property type="match status" value="1"/>
</dbReference>
<evidence type="ECO:0000256" key="5">
    <source>
        <dbReference type="ARBA" id="ARBA00023180"/>
    </source>
</evidence>
<protein>
    <recommendedName>
        <fullName evidence="6">Venom dipeptidyl peptidase 4</fullName>
    </recommendedName>
</protein>
<name>A0AAJ7DZ15_9HYME</name>
<proteinExistence type="inferred from homology"/>
<evidence type="ECO:0000256" key="6">
    <source>
        <dbReference type="ARBA" id="ARBA00072929"/>
    </source>
</evidence>
<evidence type="ECO:0000256" key="4">
    <source>
        <dbReference type="ARBA" id="ARBA00022729"/>
    </source>
</evidence>
<evidence type="ECO:0000313" key="10">
    <source>
        <dbReference type="RefSeq" id="XP_011501631.1"/>
    </source>
</evidence>
<dbReference type="Pfam" id="PF00326">
    <property type="entry name" value="Peptidase_S9"/>
    <property type="match status" value="1"/>
</dbReference>
<dbReference type="PANTHER" id="PTHR11731:SF154">
    <property type="entry name" value="VENOM DIPEPTIDYL PEPTIDASE 4-LIKE PROTEIN"/>
    <property type="match status" value="1"/>
</dbReference>
<evidence type="ECO:0000259" key="7">
    <source>
        <dbReference type="Pfam" id="PF00326"/>
    </source>
</evidence>
<dbReference type="InterPro" id="IPR050278">
    <property type="entry name" value="Serine_Prot_S9B/DPPIV"/>
</dbReference>
<evidence type="ECO:0000259" key="8">
    <source>
        <dbReference type="Pfam" id="PF00930"/>
    </source>
</evidence>
<dbReference type="FunFam" id="3.40.50.1820:FF:000003">
    <property type="entry name" value="Dipeptidyl peptidase 4"/>
    <property type="match status" value="1"/>
</dbReference>
<dbReference type="InterPro" id="IPR002469">
    <property type="entry name" value="Peptidase_S9B_N"/>
</dbReference>
<comment type="subcellular location">
    <subcellularLocation>
        <location evidence="1">Secreted</location>
    </subcellularLocation>
</comment>
<dbReference type="RefSeq" id="XP_011501631.1">
    <property type="nucleotide sequence ID" value="XM_011503329.1"/>
</dbReference>
<dbReference type="SUPFAM" id="SSF53474">
    <property type="entry name" value="alpha/beta-Hydrolases"/>
    <property type="match status" value="1"/>
</dbReference>
<evidence type="ECO:0000256" key="1">
    <source>
        <dbReference type="ARBA" id="ARBA00004613"/>
    </source>
</evidence>
<dbReference type="SUPFAM" id="SSF82171">
    <property type="entry name" value="DPP6 N-terminal domain-like"/>
    <property type="match status" value="1"/>
</dbReference>
<accession>A0AAJ7DZ15</accession>
<keyword evidence="4" id="KW-0732">Signal</keyword>
<evidence type="ECO:0000256" key="2">
    <source>
        <dbReference type="ARBA" id="ARBA00010036"/>
    </source>
</evidence>
<dbReference type="GO" id="GO:0005576">
    <property type="term" value="C:extracellular region"/>
    <property type="evidence" value="ECO:0007669"/>
    <property type="project" value="UniProtKB-SubCell"/>
</dbReference>
<keyword evidence="9" id="KW-1185">Reference proteome</keyword>
<dbReference type="GO" id="GO:0008236">
    <property type="term" value="F:serine-type peptidase activity"/>
    <property type="evidence" value="ECO:0007669"/>
    <property type="project" value="InterPro"/>
</dbReference>
<dbReference type="KEGG" id="csol:105365222"/>